<reference evidence="1" key="1">
    <citation type="journal article" date="2019" name="bioRxiv">
        <title>The Genome of the Zebra Mussel, Dreissena polymorpha: A Resource for Invasive Species Research.</title>
        <authorList>
            <person name="McCartney M.A."/>
            <person name="Auch B."/>
            <person name="Kono T."/>
            <person name="Mallez S."/>
            <person name="Zhang Y."/>
            <person name="Obille A."/>
            <person name="Becker A."/>
            <person name="Abrahante J.E."/>
            <person name="Garbe J."/>
            <person name="Badalamenti J.P."/>
            <person name="Herman A."/>
            <person name="Mangelson H."/>
            <person name="Liachko I."/>
            <person name="Sullivan S."/>
            <person name="Sone E.D."/>
            <person name="Koren S."/>
            <person name="Silverstein K.A.T."/>
            <person name="Beckman K.B."/>
            <person name="Gohl D.M."/>
        </authorList>
    </citation>
    <scope>NUCLEOTIDE SEQUENCE</scope>
    <source>
        <strain evidence="1">Duluth1</strain>
        <tissue evidence="1">Whole animal</tissue>
    </source>
</reference>
<name>A0A9D4KHU4_DREPO</name>
<gene>
    <name evidence="1" type="ORF">DPMN_113182</name>
</gene>
<protein>
    <submittedName>
        <fullName evidence="1">Uncharacterized protein</fullName>
    </submittedName>
</protein>
<evidence type="ECO:0000313" key="2">
    <source>
        <dbReference type="Proteomes" id="UP000828390"/>
    </source>
</evidence>
<organism evidence="1 2">
    <name type="scientific">Dreissena polymorpha</name>
    <name type="common">Zebra mussel</name>
    <name type="synonym">Mytilus polymorpha</name>
    <dbReference type="NCBI Taxonomy" id="45954"/>
    <lineage>
        <taxon>Eukaryota</taxon>
        <taxon>Metazoa</taxon>
        <taxon>Spiralia</taxon>
        <taxon>Lophotrochozoa</taxon>
        <taxon>Mollusca</taxon>
        <taxon>Bivalvia</taxon>
        <taxon>Autobranchia</taxon>
        <taxon>Heteroconchia</taxon>
        <taxon>Euheterodonta</taxon>
        <taxon>Imparidentia</taxon>
        <taxon>Neoheterodontei</taxon>
        <taxon>Myida</taxon>
        <taxon>Dreissenoidea</taxon>
        <taxon>Dreissenidae</taxon>
        <taxon>Dreissena</taxon>
    </lineage>
</organism>
<comment type="caution">
    <text evidence="1">The sequence shown here is derived from an EMBL/GenBank/DDBJ whole genome shotgun (WGS) entry which is preliminary data.</text>
</comment>
<dbReference type="AlphaFoldDB" id="A0A9D4KHU4"/>
<dbReference type="EMBL" id="JAIWYP010000004">
    <property type="protein sequence ID" value="KAH3839748.1"/>
    <property type="molecule type" value="Genomic_DNA"/>
</dbReference>
<evidence type="ECO:0000313" key="1">
    <source>
        <dbReference type="EMBL" id="KAH3839748.1"/>
    </source>
</evidence>
<reference evidence="1" key="2">
    <citation type="submission" date="2020-11" db="EMBL/GenBank/DDBJ databases">
        <authorList>
            <person name="McCartney M.A."/>
            <person name="Auch B."/>
            <person name="Kono T."/>
            <person name="Mallez S."/>
            <person name="Becker A."/>
            <person name="Gohl D.M."/>
            <person name="Silverstein K.A.T."/>
            <person name="Koren S."/>
            <person name="Bechman K.B."/>
            <person name="Herman A."/>
            <person name="Abrahante J.E."/>
            <person name="Garbe J."/>
        </authorList>
    </citation>
    <scope>NUCLEOTIDE SEQUENCE</scope>
    <source>
        <strain evidence="1">Duluth1</strain>
        <tissue evidence="1">Whole animal</tissue>
    </source>
</reference>
<dbReference type="Proteomes" id="UP000828390">
    <property type="component" value="Unassembled WGS sequence"/>
</dbReference>
<accession>A0A9D4KHU4</accession>
<proteinExistence type="predicted"/>
<sequence>MQPKYNVAATLEKNVAATLEKNVGKTFIYTIGTTKLQRSNSTLIQRCSNVGYCDNQTATFECNLNTTLQQRLEKNVAATLEKKRR</sequence>
<keyword evidence="2" id="KW-1185">Reference proteome</keyword>